<dbReference type="Proteomes" id="UP000192796">
    <property type="component" value="Unassembled WGS sequence"/>
</dbReference>
<protein>
    <recommendedName>
        <fullName evidence="2">histidine kinase</fullName>
        <ecNumber evidence="2">2.7.13.3</ecNumber>
    </recommendedName>
</protein>
<dbReference type="GO" id="GO:0016020">
    <property type="term" value="C:membrane"/>
    <property type="evidence" value="ECO:0007669"/>
    <property type="project" value="InterPro"/>
</dbReference>
<dbReference type="InterPro" id="IPR005467">
    <property type="entry name" value="His_kinase_dom"/>
</dbReference>
<dbReference type="InterPro" id="IPR003594">
    <property type="entry name" value="HATPase_dom"/>
</dbReference>
<dbReference type="NCBIfam" id="TIGR00229">
    <property type="entry name" value="sensory_box"/>
    <property type="match status" value="3"/>
</dbReference>
<dbReference type="InterPro" id="IPR036890">
    <property type="entry name" value="HATPase_C_sf"/>
</dbReference>
<organism evidence="12 13">
    <name type="scientific">Niastella vici</name>
    <dbReference type="NCBI Taxonomy" id="1703345"/>
    <lineage>
        <taxon>Bacteria</taxon>
        <taxon>Pseudomonadati</taxon>
        <taxon>Bacteroidota</taxon>
        <taxon>Chitinophagia</taxon>
        <taxon>Chitinophagales</taxon>
        <taxon>Chitinophagaceae</taxon>
        <taxon>Niastella</taxon>
    </lineage>
</organism>
<dbReference type="STRING" id="1703345.A3860_29190"/>
<dbReference type="SUPFAM" id="SSF55785">
    <property type="entry name" value="PYP-like sensor domain (PAS domain)"/>
    <property type="match status" value="4"/>
</dbReference>
<dbReference type="InterPro" id="IPR050482">
    <property type="entry name" value="Sensor_HK_TwoCompSys"/>
</dbReference>
<dbReference type="InterPro" id="IPR013655">
    <property type="entry name" value="PAS_fold_3"/>
</dbReference>
<evidence type="ECO:0000256" key="1">
    <source>
        <dbReference type="ARBA" id="ARBA00000085"/>
    </source>
</evidence>
<evidence type="ECO:0000256" key="5">
    <source>
        <dbReference type="ARBA" id="ARBA00022741"/>
    </source>
</evidence>
<dbReference type="PROSITE" id="PS50109">
    <property type="entry name" value="HIS_KIN"/>
    <property type="match status" value="1"/>
</dbReference>
<dbReference type="CDD" id="cd16917">
    <property type="entry name" value="HATPase_UhpB-NarQ-NarX-like"/>
    <property type="match status" value="1"/>
</dbReference>
<dbReference type="PROSITE" id="PS50113">
    <property type="entry name" value="PAC"/>
    <property type="match status" value="1"/>
</dbReference>
<evidence type="ECO:0000259" key="11">
    <source>
        <dbReference type="PROSITE" id="PS50113"/>
    </source>
</evidence>
<dbReference type="SUPFAM" id="SSF55874">
    <property type="entry name" value="ATPase domain of HSP90 chaperone/DNA topoisomerase II/histidine kinase"/>
    <property type="match status" value="1"/>
</dbReference>
<evidence type="ECO:0000313" key="13">
    <source>
        <dbReference type="Proteomes" id="UP000192796"/>
    </source>
</evidence>
<comment type="catalytic activity">
    <reaction evidence="1">
        <text>ATP + protein L-histidine = ADP + protein N-phospho-L-histidine.</text>
        <dbReference type="EC" id="2.7.13.3"/>
    </reaction>
</comment>
<comment type="caution">
    <text evidence="12">The sequence shown here is derived from an EMBL/GenBank/DDBJ whole genome shotgun (WGS) entry which is preliminary data.</text>
</comment>
<dbReference type="Pfam" id="PF02518">
    <property type="entry name" value="HATPase_c"/>
    <property type="match status" value="1"/>
</dbReference>
<dbReference type="InterPro" id="IPR000700">
    <property type="entry name" value="PAS-assoc_C"/>
</dbReference>
<dbReference type="PANTHER" id="PTHR24421">
    <property type="entry name" value="NITRATE/NITRITE SENSOR PROTEIN NARX-RELATED"/>
    <property type="match status" value="1"/>
</dbReference>
<dbReference type="GO" id="GO:0000155">
    <property type="term" value="F:phosphorelay sensor kinase activity"/>
    <property type="evidence" value="ECO:0007669"/>
    <property type="project" value="InterPro"/>
</dbReference>
<evidence type="ECO:0000256" key="7">
    <source>
        <dbReference type="ARBA" id="ARBA00022840"/>
    </source>
</evidence>
<dbReference type="Pfam" id="PF07730">
    <property type="entry name" value="HisKA_3"/>
    <property type="match status" value="1"/>
</dbReference>
<feature type="domain" description="PAS" evidence="10">
    <location>
        <begin position="396"/>
        <end position="468"/>
    </location>
</feature>
<dbReference type="InterPro" id="IPR000014">
    <property type="entry name" value="PAS"/>
</dbReference>
<evidence type="ECO:0000256" key="6">
    <source>
        <dbReference type="ARBA" id="ARBA00022777"/>
    </source>
</evidence>
<name>A0A1V9FUL3_9BACT</name>
<keyword evidence="13" id="KW-1185">Reference proteome</keyword>
<dbReference type="PANTHER" id="PTHR24421:SF10">
    <property type="entry name" value="NITRATE_NITRITE SENSOR PROTEIN NARQ"/>
    <property type="match status" value="1"/>
</dbReference>
<gene>
    <name evidence="12" type="ORF">A3860_29190</name>
</gene>
<keyword evidence="5" id="KW-0547">Nucleotide-binding</keyword>
<evidence type="ECO:0000313" key="12">
    <source>
        <dbReference type="EMBL" id="OQP62034.1"/>
    </source>
</evidence>
<dbReference type="Pfam" id="PF13426">
    <property type="entry name" value="PAS_9"/>
    <property type="match status" value="1"/>
</dbReference>
<keyword evidence="7" id="KW-0067">ATP-binding</keyword>
<keyword evidence="6" id="KW-0418">Kinase</keyword>
<sequence length="736" mass="84703">MNPSFTTNYREMAPWLEAILNDCQDSVFITDRHFNLLHWNVAAEEMWFKQSRRPAKKNIVDFLNTLFPGHAEVHSQLQRAIALDEQVEDIFVAAPDDRTYRVSCYTHKFPGTQYLLDVVIIIRDLQATIHRKKNITPGVLYNTLLNSLDEGVLLLQGEQGTIISANNKACDITGFSHEQIIGRNLTELGGKLFKEDGTPLQVQEYPAMVTLRTGEVIQNRVLGFINARGRLTWLSINTCLLEEYNARVPGLVAVTFNDVTACKEAESRLTESEYIFQSFMNNTHSPAWIIDEDGFIIYMNDTFKRVWKLNDAHLYSNMRDLMPKAMVEEYMANNRKVLDTNQPLITIENSIRRDGTPGVYLVFKFLLQTSTPKRLIGGQSIDITEERKAQEEIIKSNERFYYTTKASSDYIWDWNIEKGTIYRSEPFSQLTGYMQNDMDNDLYWLLEKIHIEDRQRVMGHINACLMARNNYWHDEYRFRCADGSYKYLSDKGYIIYKDGIAVRAIGAIQDLTEKRKLEAELTQQKEKERLRINQAMIAGQDFERNEISKELHDNVNQILSSAMIMLTTARSSADEQEFLIEKTTQYIDLAIQEIRKISKSLNSSIIKEVGLIDPVEDIIKNMQLVRPVVVDFECDPELEDELSHDVQLMLYRIIQEQTNNILRYAEAGYVRIAIEKNEQSLTLLIQDNGKGFDITKQTKGIGLLNILNRAETLGGTLIIDTKPMGGCRILVQIPVT</sequence>
<dbReference type="InterPro" id="IPR035965">
    <property type="entry name" value="PAS-like_dom_sf"/>
</dbReference>
<dbReference type="GO" id="GO:0046983">
    <property type="term" value="F:protein dimerization activity"/>
    <property type="evidence" value="ECO:0007669"/>
    <property type="project" value="InterPro"/>
</dbReference>
<dbReference type="InterPro" id="IPR011712">
    <property type="entry name" value="Sig_transdc_His_kin_sub3_dim/P"/>
</dbReference>
<proteinExistence type="predicted"/>
<dbReference type="Gene3D" id="3.30.450.20">
    <property type="entry name" value="PAS domain"/>
    <property type="match status" value="4"/>
</dbReference>
<dbReference type="PROSITE" id="PS50112">
    <property type="entry name" value="PAS"/>
    <property type="match status" value="2"/>
</dbReference>
<dbReference type="EMBL" id="LVYD01000052">
    <property type="protein sequence ID" value="OQP62034.1"/>
    <property type="molecule type" value="Genomic_DNA"/>
</dbReference>
<reference evidence="12 13" key="1">
    <citation type="submission" date="2016-03" db="EMBL/GenBank/DDBJ databases">
        <title>Niastella vici sp. nov., isolated from farmland soil.</title>
        <authorList>
            <person name="Chen L."/>
            <person name="Wang D."/>
            <person name="Yang S."/>
            <person name="Wang G."/>
        </authorList>
    </citation>
    <scope>NUCLEOTIDE SEQUENCE [LARGE SCALE GENOMIC DNA]</scope>
    <source>
        <strain evidence="12 13">DJ57</strain>
    </source>
</reference>
<feature type="domain" description="PAC" evidence="11">
    <location>
        <begin position="472"/>
        <end position="523"/>
    </location>
</feature>
<accession>A0A1V9FUL3</accession>
<dbReference type="Pfam" id="PF08447">
    <property type="entry name" value="PAS_3"/>
    <property type="match status" value="1"/>
</dbReference>
<evidence type="ECO:0000256" key="2">
    <source>
        <dbReference type="ARBA" id="ARBA00012438"/>
    </source>
</evidence>
<dbReference type="CDD" id="cd00130">
    <property type="entry name" value="PAS"/>
    <property type="match status" value="1"/>
</dbReference>
<evidence type="ECO:0000259" key="9">
    <source>
        <dbReference type="PROSITE" id="PS50109"/>
    </source>
</evidence>
<dbReference type="GO" id="GO:0005524">
    <property type="term" value="F:ATP binding"/>
    <property type="evidence" value="ECO:0007669"/>
    <property type="project" value="UniProtKB-KW"/>
</dbReference>
<keyword evidence="3" id="KW-0597">Phosphoprotein</keyword>
<evidence type="ECO:0000256" key="3">
    <source>
        <dbReference type="ARBA" id="ARBA00022553"/>
    </source>
</evidence>
<dbReference type="InterPro" id="IPR013656">
    <property type="entry name" value="PAS_4"/>
</dbReference>
<dbReference type="OrthoDB" id="9124519at2"/>
<dbReference type="Gene3D" id="1.20.5.1930">
    <property type="match status" value="1"/>
</dbReference>
<evidence type="ECO:0000259" key="10">
    <source>
        <dbReference type="PROSITE" id="PS50112"/>
    </source>
</evidence>
<dbReference type="SMART" id="SM00091">
    <property type="entry name" value="PAS"/>
    <property type="match status" value="4"/>
</dbReference>
<evidence type="ECO:0000256" key="4">
    <source>
        <dbReference type="ARBA" id="ARBA00022679"/>
    </source>
</evidence>
<evidence type="ECO:0000256" key="8">
    <source>
        <dbReference type="ARBA" id="ARBA00023012"/>
    </source>
</evidence>
<feature type="domain" description="PAS" evidence="10">
    <location>
        <begin position="141"/>
        <end position="188"/>
    </location>
</feature>
<dbReference type="AlphaFoldDB" id="A0A1V9FUL3"/>
<keyword evidence="4" id="KW-0808">Transferase</keyword>
<dbReference type="EC" id="2.7.13.3" evidence="2"/>
<feature type="domain" description="Histidine kinase" evidence="9">
    <location>
        <begin position="546"/>
        <end position="736"/>
    </location>
</feature>
<dbReference type="Pfam" id="PF08448">
    <property type="entry name" value="PAS_4"/>
    <property type="match status" value="2"/>
</dbReference>
<keyword evidence="8" id="KW-0902">Two-component regulatory system</keyword>
<dbReference type="Gene3D" id="3.30.565.10">
    <property type="entry name" value="Histidine kinase-like ATPase, C-terminal domain"/>
    <property type="match status" value="1"/>
</dbReference>